<dbReference type="RefSeq" id="WP_076530275.1">
    <property type="nucleotide sequence ID" value="NZ_FOAC01000001.1"/>
</dbReference>
<dbReference type="AlphaFoldDB" id="A0A1N7EHL1"/>
<evidence type="ECO:0000313" key="4">
    <source>
        <dbReference type="Proteomes" id="UP000186019"/>
    </source>
</evidence>
<dbReference type="InterPro" id="IPR002625">
    <property type="entry name" value="Smr_dom"/>
</dbReference>
<keyword evidence="3" id="KW-0378">Hydrolase</keyword>
<organism evidence="3 4">
    <name type="scientific">Roseovarius nanhaiticus</name>
    <dbReference type="NCBI Taxonomy" id="573024"/>
    <lineage>
        <taxon>Bacteria</taxon>
        <taxon>Pseudomonadati</taxon>
        <taxon>Pseudomonadota</taxon>
        <taxon>Alphaproteobacteria</taxon>
        <taxon>Rhodobacterales</taxon>
        <taxon>Roseobacteraceae</taxon>
        <taxon>Roseovarius</taxon>
    </lineage>
</organism>
<evidence type="ECO:0000313" key="3">
    <source>
        <dbReference type="EMBL" id="SIR87557.1"/>
    </source>
</evidence>
<accession>A0A1N7EHL1</accession>
<dbReference type="EMBL" id="FTNV01000001">
    <property type="protein sequence ID" value="SIR87557.1"/>
    <property type="molecule type" value="Genomic_DNA"/>
</dbReference>
<evidence type="ECO:0000256" key="1">
    <source>
        <dbReference type="SAM" id="MobiDB-lite"/>
    </source>
</evidence>
<dbReference type="OrthoDB" id="7165597at2"/>
<dbReference type="STRING" id="573024.SAMN05216208_1882"/>
<dbReference type="Gene3D" id="3.30.1370.110">
    <property type="match status" value="1"/>
</dbReference>
<dbReference type="PANTHER" id="PTHR35562">
    <property type="entry name" value="DNA ENDONUCLEASE SMRA-RELATED"/>
    <property type="match status" value="1"/>
</dbReference>
<keyword evidence="4" id="KW-1185">Reference proteome</keyword>
<dbReference type="Proteomes" id="UP000186019">
    <property type="component" value="Unassembled WGS sequence"/>
</dbReference>
<gene>
    <name evidence="3" type="ORF">SAMN05421666_0252</name>
</gene>
<dbReference type="GO" id="GO:0004519">
    <property type="term" value="F:endonuclease activity"/>
    <property type="evidence" value="ECO:0007669"/>
    <property type="project" value="UniProtKB-KW"/>
</dbReference>
<keyword evidence="3" id="KW-0255">Endonuclease</keyword>
<proteinExistence type="predicted"/>
<feature type="region of interest" description="Disordered" evidence="1">
    <location>
        <begin position="17"/>
        <end position="52"/>
    </location>
</feature>
<feature type="compositionally biased region" description="Low complexity" evidence="1">
    <location>
        <begin position="26"/>
        <end position="40"/>
    </location>
</feature>
<evidence type="ECO:0000259" key="2">
    <source>
        <dbReference type="PROSITE" id="PS50828"/>
    </source>
</evidence>
<sequence length="197" mass="21657">MSRRRLKPEELDLWRQVARTAEAMHPAQPRPKAAPKTAPAKPEPERAAPPPLQHFKMGQKAPRSGAAHDVLPGLADRLKSQPVAMDQKAYGKLKRGKLSPEARIDLHGMTADRAHGALRGFILRAHGQGKRLVLVITGKGRRSDDGGPIPVRHGILRHNVPHWLSVPPLAGLVLQVTNAHNRHGGGGAYYVYLRRPR</sequence>
<reference evidence="3 4" key="1">
    <citation type="submission" date="2017-01" db="EMBL/GenBank/DDBJ databases">
        <authorList>
            <person name="Mah S.A."/>
            <person name="Swanson W.J."/>
            <person name="Moy G.W."/>
            <person name="Vacquier V.D."/>
        </authorList>
    </citation>
    <scope>NUCLEOTIDE SEQUENCE [LARGE SCALE GENOMIC DNA]</scope>
    <source>
        <strain evidence="3 4">DSM 29590</strain>
    </source>
</reference>
<dbReference type="InterPro" id="IPR036063">
    <property type="entry name" value="Smr_dom_sf"/>
</dbReference>
<dbReference type="SUPFAM" id="SSF160443">
    <property type="entry name" value="SMR domain-like"/>
    <property type="match status" value="1"/>
</dbReference>
<dbReference type="PANTHER" id="PTHR35562:SF2">
    <property type="entry name" value="DNA ENDONUCLEASE SMRA-RELATED"/>
    <property type="match status" value="1"/>
</dbReference>
<protein>
    <submittedName>
        <fullName evidence="3">DNA-nicking endonuclease, Smr domain</fullName>
    </submittedName>
</protein>
<dbReference type="Pfam" id="PF01713">
    <property type="entry name" value="Smr"/>
    <property type="match status" value="1"/>
</dbReference>
<feature type="domain" description="Smr" evidence="2">
    <location>
        <begin position="104"/>
        <end position="194"/>
    </location>
</feature>
<name>A0A1N7EHL1_9RHOB</name>
<keyword evidence="3" id="KW-0540">Nuclease</keyword>
<dbReference type="PROSITE" id="PS50828">
    <property type="entry name" value="SMR"/>
    <property type="match status" value="1"/>
</dbReference>